<organism evidence="1">
    <name type="scientific">CrAss-like virus sp. ctt4r3</name>
    <dbReference type="NCBI Taxonomy" id="2823619"/>
    <lineage>
        <taxon>Viruses</taxon>
        <taxon>Duplodnaviria</taxon>
        <taxon>Heunggongvirae</taxon>
        <taxon>Uroviricota</taxon>
        <taxon>Caudoviricetes</taxon>
        <taxon>Crassvirales</taxon>
    </lineage>
</organism>
<reference evidence="1" key="1">
    <citation type="journal article" date="2021" name="Proc. Natl. Acad. Sci. U.S.A.">
        <title>A Catalog of Tens of Thousands of Viruses from Human Metagenomes Reveals Hidden Associations with Chronic Diseases.</title>
        <authorList>
            <person name="Tisza M.J."/>
            <person name="Buck C.B."/>
        </authorList>
    </citation>
    <scope>NUCLEOTIDE SEQUENCE</scope>
    <source>
        <strain evidence="1">Ctt4r3</strain>
    </source>
</reference>
<protein>
    <submittedName>
        <fullName evidence="1">Uncharacterized protein</fullName>
    </submittedName>
</protein>
<dbReference type="EMBL" id="BK014649">
    <property type="protein sequence ID" value="DAD65864.1"/>
    <property type="molecule type" value="Genomic_DNA"/>
</dbReference>
<sequence>MIPSIIIKFKSGEDLEIKSSEECGISRVQTTSSNVTIIFECDSRITVKEQMRRWREITPHAKVMDVYIRKFAISFDTTIIDSTTIKYK</sequence>
<proteinExistence type="predicted"/>
<name>A0A8S5L7E7_9CAUD</name>
<evidence type="ECO:0000313" key="1">
    <source>
        <dbReference type="EMBL" id="DAD65864.1"/>
    </source>
</evidence>
<accession>A0A8S5L7E7</accession>